<comment type="caution">
    <text evidence="1">The sequence shown here is derived from an EMBL/GenBank/DDBJ whole genome shotgun (WGS) entry which is preliminary data.</text>
</comment>
<evidence type="ECO:0000313" key="1">
    <source>
        <dbReference type="EMBL" id="KAA6376592.1"/>
    </source>
</evidence>
<reference evidence="1 2" key="1">
    <citation type="submission" date="2019-03" db="EMBL/GenBank/DDBJ databases">
        <title>Single cell metagenomics reveals metabolic interactions within the superorganism composed of flagellate Streblomastix strix and complex community of Bacteroidetes bacteria on its surface.</title>
        <authorList>
            <person name="Treitli S.C."/>
            <person name="Kolisko M."/>
            <person name="Husnik F."/>
            <person name="Keeling P."/>
            <person name="Hampl V."/>
        </authorList>
    </citation>
    <scope>NUCLEOTIDE SEQUENCE [LARGE SCALE GENOMIC DNA]</scope>
    <source>
        <strain evidence="1">ST1C</strain>
    </source>
</reference>
<dbReference type="AlphaFoldDB" id="A0A5J4V2J3"/>
<dbReference type="OrthoDB" id="293715at2759"/>
<evidence type="ECO:0000313" key="2">
    <source>
        <dbReference type="Proteomes" id="UP000324800"/>
    </source>
</evidence>
<organism evidence="1 2">
    <name type="scientific">Streblomastix strix</name>
    <dbReference type="NCBI Taxonomy" id="222440"/>
    <lineage>
        <taxon>Eukaryota</taxon>
        <taxon>Metamonada</taxon>
        <taxon>Preaxostyla</taxon>
        <taxon>Oxymonadida</taxon>
        <taxon>Streblomastigidae</taxon>
        <taxon>Streblomastix</taxon>
    </lineage>
</organism>
<sequence>MNSESSSYSYFQSLFTFLQYSYLLIIFTAAQEEDIETCPIGQKTFAFDDGETICIPDTFCLSPQVVVDLDNRQYGCVDKCNNDEYFDVSEDHSTVSCVTPCPELKTQTTLPSGVMKCVDSCPYGQFRFRRRDGSYICQTHCTGFEKALELDDGTIECIVNNCQDPTPVLKLNQSSSSSYQCVTTAECTLPQTTYTSDDITQVCVDSCPSDHLLIDIGQAQPICFTNPVSPNPYCTSGQFININRNNQIECVERCTGIKIPRRFDNGTIICVNSCPMNQQQIALEDYTYICIDQCNIGEINKYDSATKTFSCVLKESCETSSSFERFEMDSGDIICIKKCSNSQVHVDVGTDIPICRANCSGSQPYLNVDIIAKNSICVSACPDGKIHADYGNGIIKCVERCPESKIMFRKDDSTAVCISKCQNNQIPIDMRNGNLFPVCKTNNCTNSAQSYIDLTSTSSWNCISSNSCSNRQSGNRYPTHIEQFEQWSYDKCVDQELSTSYDQYSNYYYIDSFSLFPILNCSFNFPCFTLYYLNFAYAKMNEMAGHLIFLRSNLYLNLVVQIDTYSSQQRLFTSYPIGGEYLFYIRLTNEAIFYVTKGWLVFKSIGLIVNNNYNQFNCAISLSGDHAKVDLDNCYFAGFNSSNVDRGIVSCMNQATLKIDTIAVQQVIMTRNPLIYVDSTSGAVSINNSYFEGINRLEGNGAVIECHLNRFSGGITIYSNTIFENCKSKYSFSWEQQSVINNIGSIYIFALEGAYHQFDLRGAIYRTQDSSYIGKGLFIETNNLAEVMRRSELGTKFGTIETNPHINEIYLMGIESSQKWLTIPLQYAVNNVTNGIY</sequence>
<dbReference type="Proteomes" id="UP000324800">
    <property type="component" value="Unassembled WGS sequence"/>
</dbReference>
<gene>
    <name evidence="1" type="ORF">EZS28_027881</name>
</gene>
<accession>A0A5J4V2J3</accession>
<proteinExistence type="predicted"/>
<dbReference type="EMBL" id="SNRW01010418">
    <property type="protein sequence ID" value="KAA6376592.1"/>
    <property type="molecule type" value="Genomic_DNA"/>
</dbReference>
<feature type="non-terminal residue" evidence="1">
    <location>
        <position position="837"/>
    </location>
</feature>
<protein>
    <submittedName>
        <fullName evidence="1">Uncharacterized protein</fullName>
    </submittedName>
</protein>
<name>A0A5J4V2J3_9EUKA</name>